<dbReference type="PANTHER" id="PTHR45743:SF2">
    <property type="entry name" value="POTASSIUM CHANNEL AKT1"/>
    <property type="match status" value="1"/>
</dbReference>
<feature type="repeat" description="ANK" evidence="10">
    <location>
        <begin position="843"/>
        <end position="875"/>
    </location>
</feature>
<dbReference type="PROSITE" id="PS50042">
    <property type="entry name" value="CNMP_BINDING_3"/>
    <property type="match status" value="2"/>
</dbReference>
<keyword evidence="15" id="KW-1185">Reference proteome</keyword>
<feature type="transmembrane region" description="Helical" evidence="12">
    <location>
        <begin position="166"/>
        <end position="188"/>
    </location>
</feature>
<dbReference type="PANTHER" id="PTHR45743">
    <property type="entry name" value="POTASSIUM CHANNEL AKT1"/>
    <property type="match status" value="1"/>
</dbReference>
<dbReference type="Gene3D" id="1.25.40.20">
    <property type="entry name" value="Ankyrin repeat-containing domain"/>
    <property type="match status" value="2"/>
</dbReference>
<protein>
    <recommendedName>
        <fullName evidence="13">Cyclic nucleotide-binding domain-containing protein</fullName>
    </recommendedName>
</protein>
<name>A0A250XBC2_9CHLO</name>
<evidence type="ECO:0000256" key="1">
    <source>
        <dbReference type="ARBA" id="ARBA00004141"/>
    </source>
</evidence>
<keyword evidence="7 12" id="KW-1133">Transmembrane helix</keyword>
<keyword evidence="4 12" id="KW-0812">Transmembrane</keyword>
<evidence type="ECO:0000313" key="15">
    <source>
        <dbReference type="Proteomes" id="UP000232323"/>
    </source>
</evidence>
<dbReference type="InterPro" id="IPR045319">
    <property type="entry name" value="KAT/AKT"/>
</dbReference>
<dbReference type="InterPro" id="IPR018490">
    <property type="entry name" value="cNMP-bd_dom_sf"/>
</dbReference>
<evidence type="ECO:0000256" key="5">
    <source>
        <dbReference type="ARBA" id="ARBA00022826"/>
    </source>
</evidence>
<evidence type="ECO:0000256" key="2">
    <source>
        <dbReference type="ARBA" id="ARBA00007929"/>
    </source>
</evidence>
<dbReference type="SMART" id="SM00248">
    <property type="entry name" value="ANK"/>
    <property type="match status" value="4"/>
</dbReference>
<dbReference type="PROSITE" id="PS50297">
    <property type="entry name" value="ANK_REP_REGION"/>
    <property type="match status" value="2"/>
</dbReference>
<dbReference type="Gene3D" id="2.60.120.10">
    <property type="entry name" value="Jelly Rolls"/>
    <property type="match status" value="1"/>
</dbReference>
<keyword evidence="8" id="KW-0406">Ion transport</keyword>
<feature type="region of interest" description="Disordered" evidence="11">
    <location>
        <begin position="504"/>
        <end position="572"/>
    </location>
</feature>
<keyword evidence="6" id="KW-0407">Ion channel</keyword>
<evidence type="ECO:0000313" key="14">
    <source>
        <dbReference type="EMBL" id="GAX80356.1"/>
    </source>
</evidence>
<dbReference type="AlphaFoldDB" id="A0A250XBC2"/>
<keyword evidence="5" id="KW-0633">Potassium transport</keyword>
<proteinExistence type="inferred from homology"/>
<feature type="transmembrane region" description="Helical" evidence="12">
    <location>
        <begin position="90"/>
        <end position="111"/>
    </location>
</feature>
<sequence length="933" mass="104356">MNRINVIFPESDDGFGTKASKLTPSSQIVDLEIAQPRKLHDIYGNKGDAQVRPHKGRYEDEDEDNVNPNPRKSSGSTFVIMPTAIWYQRFWYGVVLYALLTSVVEPVKIAFYPSQVSIQSNAFFSFMEISATLIFFIDIVLKFFLAYQNPISKEMIADRRSIQSRYLSFLFWFDVVFMFPWAAVILSANPGLYSFQSYITADMSSNISSMSSMSPMQPPLAPSTPAMAQPVESSTALYISLLSLLKLGRLYNLFDLFNRLDLSMTVDMATLTILRNFLYVLLSCHWFGCIFFFTARMEQFVFDSWVGRNSYRFEGQPISVQYLYSLYVAVVNFTMLGDSDFYANSPVESLLMCIYLMYGTILTAYILGTVTVLMVKGDKRAKVFRDRIMMLNEFSSRYQLPEELDIALRQHLNLHYTNEHVSDSKILAAYPSAINRRVLSYLYLEPIQRCSLFHNCKRKFLNAVMGACRTEMFMPNIQLLSEGDIVADLYMVISGGVLICSEKRSGDTSNRDGNRSNETNGSILSLNTPSLMASMPHNGSSKRYSRSSAGFGGGSGGRGSRGSTSMGNGEKRGPSQCFGEVAFFTDTPQPDAVWTTSLVRVLVFPRRAYDGFINTFSSNVRKMLTNLKGDCEKELFAEIHEVLDLLPRTPHDLYSRLSPYMQDGSLVTIDLPEREMEELRHLLSGSQLKHLERMQIINSSIAAFYAKLEAQNVIEFLDAASKGDEKTVKKLLKQGLSASCADYDKRTALMVAAQEGRADVLRILVQYKANVHALDIFGTNALVGAVRYNHPGSTAILLAAGCSLKDCTMTIKTDVIMSIVDKDIQKLTDYLSAGADPNMSDHTGSSLLHIAAGQGYLDAVELLVDFGANVLIEDRCNDAWGSMPIHNAKRMNAHEVVAYLEPLVEKALGERVESDTKACTSVEKNKFGNHVFS</sequence>
<dbReference type="Gene3D" id="1.10.287.70">
    <property type="match status" value="1"/>
</dbReference>
<feature type="transmembrane region" description="Helical" evidence="12">
    <location>
        <begin position="277"/>
        <end position="297"/>
    </location>
</feature>
<comment type="similarity">
    <text evidence="2">Belongs to the potassium channel family. Plant (TC 1.A.1.4) subfamily.</text>
</comment>
<dbReference type="PROSITE" id="PS50088">
    <property type="entry name" value="ANK_REPEAT"/>
    <property type="match status" value="2"/>
</dbReference>
<dbReference type="InterPro" id="IPR000595">
    <property type="entry name" value="cNMP-bd_dom"/>
</dbReference>
<evidence type="ECO:0000256" key="4">
    <source>
        <dbReference type="ARBA" id="ARBA00022692"/>
    </source>
</evidence>
<dbReference type="SUPFAM" id="SSF48403">
    <property type="entry name" value="Ankyrin repeat"/>
    <property type="match status" value="1"/>
</dbReference>
<gene>
    <name evidence="14" type="ORF">CEUSTIGMA_g7795.t1</name>
</gene>
<evidence type="ECO:0000256" key="6">
    <source>
        <dbReference type="ARBA" id="ARBA00022882"/>
    </source>
</evidence>
<feature type="transmembrane region" description="Helical" evidence="12">
    <location>
        <begin position="123"/>
        <end position="145"/>
    </location>
</feature>
<evidence type="ECO:0000256" key="12">
    <source>
        <dbReference type="SAM" id="Phobius"/>
    </source>
</evidence>
<dbReference type="SUPFAM" id="SSF51206">
    <property type="entry name" value="cAMP-binding domain-like"/>
    <property type="match status" value="1"/>
</dbReference>
<dbReference type="InterPro" id="IPR036770">
    <property type="entry name" value="Ankyrin_rpt-contain_sf"/>
</dbReference>
<dbReference type="InterPro" id="IPR005821">
    <property type="entry name" value="Ion_trans_dom"/>
</dbReference>
<evidence type="ECO:0000259" key="13">
    <source>
        <dbReference type="PROSITE" id="PS50042"/>
    </source>
</evidence>
<evidence type="ECO:0000256" key="8">
    <source>
        <dbReference type="ARBA" id="ARBA00023065"/>
    </source>
</evidence>
<feature type="repeat" description="ANK" evidence="10">
    <location>
        <begin position="744"/>
        <end position="776"/>
    </location>
</feature>
<comment type="subcellular location">
    <subcellularLocation>
        <location evidence="1">Membrane</location>
        <topology evidence="1">Multi-pass membrane protein</topology>
    </subcellularLocation>
</comment>
<reference evidence="14 15" key="1">
    <citation type="submission" date="2017-08" db="EMBL/GenBank/DDBJ databases">
        <title>Acidophilic green algal genome provides insights into adaptation to an acidic environment.</title>
        <authorList>
            <person name="Hirooka S."/>
            <person name="Hirose Y."/>
            <person name="Kanesaki Y."/>
            <person name="Higuchi S."/>
            <person name="Fujiwara T."/>
            <person name="Onuma R."/>
            <person name="Era A."/>
            <person name="Ohbayashi R."/>
            <person name="Uzuka A."/>
            <person name="Nozaki H."/>
            <person name="Yoshikawa H."/>
            <person name="Miyagishima S.Y."/>
        </authorList>
    </citation>
    <scope>NUCLEOTIDE SEQUENCE [LARGE SCALE GENOMIC DNA]</scope>
    <source>
        <strain evidence="14 15">NIES-2499</strain>
    </source>
</reference>
<keyword evidence="5" id="KW-0631">Potassium channel</keyword>
<keyword evidence="3" id="KW-0813">Transport</keyword>
<dbReference type="Pfam" id="PF00520">
    <property type="entry name" value="Ion_trans"/>
    <property type="match status" value="1"/>
</dbReference>
<evidence type="ECO:0000256" key="11">
    <source>
        <dbReference type="SAM" id="MobiDB-lite"/>
    </source>
</evidence>
<keyword evidence="9 12" id="KW-0472">Membrane</keyword>
<feature type="region of interest" description="Disordered" evidence="11">
    <location>
        <begin position="44"/>
        <end position="71"/>
    </location>
</feature>
<feature type="compositionally biased region" description="Gly residues" evidence="11">
    <location>
        <begin position="550"/>
        <end position="560"/>
    </location>
</feature>
<keyword evidence="10" id="KW-0040">ANK repeat</keyword>
<feature type="transmembrane region" description="Helical" evidence="12">
    <location>
        <begin position="349"/>
        <end position="375"/>
    </location>
</feature>
<keyword evidence="5" id="KW-0630">Potassium</keyword>
<dbReference type="Proteomes" id="UP000232323">
    <property type="component" value="Unassembled WGS sequence"/>
</dbReference>
<dbReference type="SUPFAM" id="SSF81324">
    <property type="entry name" value="Voltage-gated potassium channels"/>
    <property type="match status" value="1"/>
</dbReference>
<feature type="domain" description="Cyclic nucleotide-binding" evidence="13">
    <location>
        <begin position="573"/>
        <end position="630"/>
    </location>
</feature>
<evidence type="ECO:0000256" key="9">
    <source>
        <dbReference type="ARBA" id="ARBA00023136"/>
    </source>
</evidence>
<feature type="domain" description="Cyclic nucleotide-binding" evidence="13">
    <location>
        <begin position="452"/>
        <end position="499"/>
    </location>
</feature>
<dbReference type="STRING" id="1157962.A0A250XBC2"/>
<dbReference type="Pfam" id="PF12796">
    <property type="entry name" value="Ank_2"/>
    <property type="match status" value="2"/>
</dbReference>
<dbReference type="GO" id="GO:0005249">
    <property type="term" value="F:voltage-gated potassium channel activity"/>
    <property type="evidence" value="ECO:0007669"/>
    <property type="project" value="InterPro"/>
</dbReference>
<feature type="compositionally biased region" description="Polar residues" evidence="11">
    <location>
        <begin position="516"/>
        <end position="542"/>
    </location>
</feature>
<evidence type="ECO:0000256" key="3">
    <source>
        <dbReference type="ARBA" id="ARBA00022448"/>
    </source>
</evidence>
<evidence type="ECO:0000256" key="7">
    <source>
        <dbReference type="ARBA" id="ARBA00022989"/>
    </source>
</evidence>
<evidence type="ECO:0000256" key="10">
    <source>
        <dbReference type="PROSITE-ProRule" id="PRU00023"/>
    </source>
</evidence>
<keyword evidence="6" id="KW-0851">Voltage-gated channel</keyword>
<comment type="caution">
    <text evidence="14">The sequence shown here is derived from an EMBL/GenBank/DDBJ whole genome shotgun (WGS) entry which is preliminary data.</text>
</comment>
<dbReference type="GO" id="GO:0034702">
    <property type="term" value="C:monoatomic ion channel complex"/>
    <property type="evidence" value="ECO:0007669"/>
    <property type="project" value="UniProtKB-KW"/>
</dbReference>
<feature type="compositionally biased region" description="Basic and acidic residues" evidence="11">
    <location>
        <begin position="504"/>
        <end position="515"/>
    </location>
</feature>
<organism evidence="14 15">
    <name type="scientific">Chlamydomonas eustigma</name>
    <dbReference type="NCBI Taxonomy" id="1157962"/>
    <lineage>
        <taxon>Eukaryota</taxon>
        <taxon>Viridiplantae</taxon>
        <taxon>Chlorophyta</taxon>
        <taxon>core chlorophytes</taxon>
        <taxon>Chlorophyceae</taxon>
        <taxon>CS clade</taxon>
        <taxon>Chlamydomonadales</taxon>
        <taxon>Chlamydomonadaceae</taxon>
        <taxon>Chlamydomonas</taxon>
    </lineage>
</organism>
<dbReference type="InterPro" id="IPR014710">
    <property type="entry name" value="RmlC-like_jellyroll"/>
</dbReference>
<dbReference type="OrthoDB" id="2012993at2759"/>
<feature type="transmembrane region" description="Helical" evidence="12">
    <location>
        <begin position="318"/>
        <end position="337"/>
    </location>
</feature>
<dbReference type="EMBL" id="BEGY01000051">
    <property type="protein sequence ID" value="GAX80356.1"/>
    <property type="molecule type" value="Genomic_DNA"/>
</dbReference>
<dbReference type="InterPro" id="IPR002110">
    <property type="entry name" value="Ankyrin_rpt"/>
</dbReference>
<accession>A0A250XBC2</accession>